<evidence type="ECO:0000259" key="11">
    <source>
        <dbReference type="PROSITE" id="PS50240"/>
    </source>
</evidence>
<dbReference type="SMART" id="SM00020">
    <property type="entry name" value="Tryp_SPc"/>
    <property type="match status" value="1"/>
</dbReference>
<keyword evidence="3" id="KW-0677">Repeat</keyword>
<dbReference type="SUPFAM" id="SSF57424">
    <property type="entry name" value="LDL receptor-like module"/>
    <property type="match status" value="3"/>
</dbReference>
<comment type="caution">
    <text evidence="13">The sequence shown here is derived from an EMBL/GenBank/DDBJ whole genome shotgun (WGS) entry which is preliminary data.</text>
</comment>
<dbReference type="SUPFAM" id="SSF49899">
    <property type="entry name" value="Concanavalin A-like lectins/glucanases"/>
    <property type="match status" value="1"/>
</dbReference>
<feature type="non-terminal residue" evidence="13">
    <location>
        <position position="1"/>
    </location>
</feature>
<dbReference type="PROSITE" id="PS50287">
    <property type="entry name" value="SRCR_2"/>
    <property type="match status" value="1"/>
</dbReference>
<feature type="disulfide bond" evidence="8">
    <location>
        <begin position="260"/>
        <end position="275"/>
    </location>
</feature>
<feature type="disulfide bond" evidence="8">
    <location>
        <begin position="457"/>
        <end position="472"/>
    </location>
</feature>
<feature type="disulfide bond" evidence="8">
    <location>
        <begin position="445"/>
        <end position="463"/>
    </location>
</feature>
<dbReference type="InterPro" id="IPR013320">
    <property type="entry name" value="ConA-like_dom_sf"/>
</dbReference>
<proteinExistence type="predicted"/>
<feature type="disulfide bond" evidence="9">
    <location>
        <begin position="325"/>
        <end position="386"/>
    </location>
</feature>
<dbReference type="SMART" id="SM00192">
    <property type="entry name" value="LDLa"/>
    <property type="match status" value="3"/>
</dbReference>
<dbReference type="Gene3D" id="2.40.10.10">
    <property type="entry name" value="Trypsin-like serine proteases"/>
    <property type="match status" value="1"/>
</dbReference>
<evidence type="ECO:0000256" key="3">
    <source>
        <dbReference type="ARBA" id="ARBA00022737"/>
    </source>
</evidence>
<evidence type="ECO:0000256" key="7">
    <source>
        <dbReference type="ARBA" id="ARBA00023180"/>
    </source>
</evidence>
<evidence type="ECO:0000313" key="14">
    <source>
        <dbReference type="Proteomes" id="UP001634394"/>
    </source>
</evidence>
<dbReference type="InterPro" id="IPR000998">
    <property type="entry name" value="MAM_dom"/>
</dbReference>
<sequence length="829" mass="92694">IASKIDRGELEDIQETFSNDKDREGHISIRENSGEDFSTEIIDFDGDVQRRNGVSCQFEDDSICGYQHQQTGAKWDQRSGDFFKIPQYDHTYGNITGRFMVAYNNTEMFKYYNKARSSLIDYPARLEYLSAILYSPSEHFTEESCVYFYYYLNGTAIRPTPLSAQLLVYVDSNSGKRLAWYDHINRTVDDWLKGWVSVQPGDAIIVFEGKTVTATTVWPGVVALDDVFVISEPCPVYPDCGSDTFQCTTSRVCIPVDMQCDGANDCLDGSDEDNCNDNANYQVKLINGDSSYGSISIFYDGLWRPVCMEKTSLMKGDSTIVQLVCKHLGYNGTFRGAFVNSWHQAVHHAMEVSCSPDDVEISSCNMTLTLTSKQTKSCYYYQAALCSHDECFSGERLCPQDLASTSNPSTTKCISTKYFCDGIPDCSGGTDELNCVACTPTEFECTNHVCVPASQRCDGVPQCGDKSDEYGCVVVANSLSKIYNAQLSTYLPVCYNNMDKSLADLLCSLSGQGAATNYESYTNGQGTLLTPQSTSATSIVPGYTASVGSCNFAMIKCTSYECGTTIFADSRLQKILHGRNAVLGQFPWQIALYKSRGYHCGGSIIHPNWILTAAHCIVDGITYMVRVGAVEVEQYIYDINPKHVYTASRSYMHPLYNYDVNDIGLLYFSQPIPFTDYVRPICIASKVTAEDMLRAGHDAECYISGWGRYHNLVNKEVWLGRLQLVRVYLYPKEECDQIYLKQYGERPQNITVCVDNKNFGSPSCNSDSGGPLICRNKQGRFELLGTLSWGYESCFKDGYPDVYQLSYAHESWIETVTGKDFELIHPSFS</sequence>
<dbReference type="AlphaFoldDB" id="A0ABD3XYB3"/>
<dbReference type="PROSITE" id="PS50240">
    <property type="entry name" value="TRYPSIN_DOM"/>
    <property type="match status" value="1"/>
</dbReference>
<evidence type="ECO:0000256" key="8">
    <source>
        <dbReference type="PROSITE-ProRule" id="PRU00124"/>
    </source>
</evidence>
<comment type="caution">
    <text evidence="9">Lacks conserved residue(s) required for the propagation of feature annotation.</text>
</comment>
<dbReference type="Pfam" id="PF00629">
    <property type="entry name" value="MAM"/>
    <property type="match status" value="1"/>
</dbReference>
<evidence type="ECO:0000256" key="1">
    <source>
        <dbReference type="ARBA" id="ARBA00022670"/>
    </source>
</evidence>
<dbReference type="InterPro" id="IPR001254">
    <property type="entry name" value="Trypsin_dom"/>
</dbReference>
<keyword evidence="7" id="KW-0325">Glycoprotein</keyword>
<keyword evidence="14" id="KW-1185">Reference proteome</keyword>
<dbReference type="PROSITE" id="PS50060">
    <property type="entry name" value="MAM_2"/>
    <property type="match status" value="1"/>
</dbReference>
<dbReference type="InterPro" id="IPR036772">
    <property type="entry name" value="SRCR-like_dom_sf"/>
</dbReference>
<dbReference type="PROSITE" id="PS00134">
    <property type="entry name" value="TRYPSIN_HIS"/>
    <property type="match status" value="1"/>
</dbReference>
<reference evidence="13 14" key="1">
    <citation type="submission" date="2024-11" db="EMBL/GenBank/DDBJ databases">
        <title>Chromosome-level genome assembly of the freshwater bivalve Anodonta woodiana.</title>
        <authorList>
            <person name="Chen X."/>
        </authorList>
    </citation>
    <scope>NUCLEOTIDE SEQUENCE [LARGE SCALE GENOMIC DNA]</scope>
    <source>
        <strain evidence="13">MN2024</strain>
        <tissue evidence="13">Gills</tissue>
    </source>
</reference>
<evidence type="ECO:0000256" key="2">
    <source>
        <dbReference type="ARBA" id="ARBA00022729"/>
    </source>
</evidence>
<dbReference type="Gene3D" id="2.60.120.200">
    <property type="match status" value="1"/>
</dbReference>
<feature type="disulfide bond" evidence="8">
    <location>
        <begin position="438"/>
        <end position="450"/>
    </location>
</feature>
<evidence type="ECO:0000259" key="10">
    <source>
        <dbReference type="PROSITE" id="PS50060"/>
    </source>
</evidence>
<evidence type="ECO:0000259" key="12">
    <source>
        <dbReference type="PROSITE" id="PS50287"/>
    </source>
</evidence>
<accession>A0ABD3XYB3</accession>
<evidence type="ECO:0000256" key="6">
    <source>
        <dbReference type="ARBA" id="ARBA00023157"/>
    </source>
</evidence>
<dbReference type="InterPro" id="IPR023415">
    <property type="entry name" value="LDLR_class-A_CS"/>
</dbReference>
<dbReference type="InterPro" id="IPR036055">
    <property type="entry name" value="LDL_receptor-like_sf"/>
</dbReference>
<evidence type="ECO:0000256" key="9">
    <source>
        <dbReference type="PROSITE-ProRule" id="PRU00196"/>
    </source>
</evidence>
<dbReference type="GO" id="GO:0006508">
    <property type="term" value="P:proteolysis"/>
    <property type="evidence" value="ECO:0007669"/>
    <property type="project" value="UniProtKB-KW"/>
</dbReference>
<dbReference type="Gene3D" id="4.10.400.10">
    <property type="entry name" value="Low-density Lipoprotein Receptor"/>
    <property type="match status" value="3"/>
</dbReference>
<dbReference type="PROSITE" id="PS01209">
    <property type="entry name" value="LDLRA_1"/>
    <property type="match status" value="2"/>
</dbReference>
<keyword evidence="6 9" id="KW-1015">Disulfide bond</keyword>
<dbReference type="InterPro" id="IPR043504">
    <property type="entry name" value="Peptidase_S1_PA_chymotrypsin"/>
</dbReference>
<dbReference type="InterPro" id="IPR018114">
    <property type="entry name" value="TRYPSIN_HIS"/>
</dbReference>
<dbReference type="InterPro" id="IPR002172">
    <property type="entry name" value="LDrepeatLR_classA_rpt"/>
</dbReference>
<evidence type="ECO:0000256" key="4">
    <source>
        <dbReference type="ARBA" id="ARBA00022801"/>
    </source>
</evidence>
<keyword evidence="2" id="KW-0732">Signal</keyword>
<dbReference type="CDD" id="cd00112">
    <property type="entry name" value="LDLa"/>
    <property type="match status" value="3"/>
</dbReference>
<dbReference type="SMART" id="SM00202">
    <property type="entry name" value="SR"/>
    <property type="match status" value="1"/>
</dbReference>
<dbReference type="SUPFAM" id="SSF50494">
    <property type="entry name" value="Trypsin-like serine proteases"/>
    <property type="match status" value="1"/>
</dbReference>
<dbReference type="SMART" id="SM00137">
    <property type="entry name" value="MAM"/>
    <property type="match status" value="1"/>
</dbReference>
<dbReference type="SUPFAM" id="SSF56487">
    <property type="entry name" value="SRCR-like"/>
    <property type="match status" value="1"/>
</dbReference>
<feature type="disulfide bond" evidence="8">
    <location>
        <begin position="420"/>
        <end position="435"/>
    </location>
</feature>
<dbReference type="InterPro" id="IPR001190">
    <property type="entry name" value="SRCR"/>
</dbReference>
<organism evidence="13 14">
    <name type="scientific">Sinanodonta woodiana</name>
    <name type="common">Chinese pond mussel</name>
    <name type="synonym">Anodonta woodiana</name>
    <dbReference type="NCBI Taxonomy" id="1069815"/>
    <lineage>
        <taxon>Eukaryota</taxon>
        <taxon>Metazoa</taxon>
        <taxon>Spiralia</taxon>
        <taxon>Lophotrochozoa</taxon>
        <taxon>Mollusca</taxon>
        <taxon>Bivalvia</taxon>
        <taxon>Autobranchia</taxon>
        <taxon>Heteroconchia</taxon>
        <taxon>Palaeoheterodonta</taxon>
        <taxon>Unionida</taxon>
        <taxon>Unionoidea</taxon>
        <taxon>Unionidae</taxon>
        <taxon>Unioninae</taxon>
        <taxon>Sinanodonta</taxon>
    </lineage>
</organism>
<dbReference type="CDD" id="cd00190">
    <property type="entry name" value="Tryp_SPc"/>
    <property type="match status" value="1"/>
</dbReference>
<dbReference type="EMBL" id="JBJQND010000001">
    <property type="protein sequence ID" value="KAL3890580.1"/>
    <property type="molecule type" value="Genomic_DNA"/>
</dbReference>
<evidence type="ECO:0000313" key="13">
    <source>
        <dbReference type="EMBL" id="KAL3890580.1"/>
    </source>
</evidence>
<keyword evidence="5" id="KW-0720">Serine protease</keyword>
<gene>
    <name evidence="13" type="ORF">ACJMK2_002862</name>
</gene>
<evidence type="ECO:0000256" key="5">
    <source>
        <dbReference type="ARBA" id="ARBA00022825"/>
    </source>
</evidence>
<dbReference type="FunFam" id="2.40.10.10:FF:000068">
    <property type="entry name" value="transmembrane protease serine 2"/>
    <property type="match status" value="1"/>
</dbReference>
<feature type="disulfide bond" evidence="9">
    <location>
        <begin position="354"/>
        <end position="364"/>
    </location>
</feature>
<feature type="domain" description="SRCR" evidence="12">
    <location>
        <begin position="283"/>
        <end position="387"/>
    </location>
</feature>
<dbReference type="PANTHER" id="PTHR24252">
    <property type="entry name" value="ACROSIN-RELATED"/>
    <property type="match status" value="1"/>
</dbReference>
<dbReference type="Pfam" id="PF00089">
    <property type="entry name" value="Trypsin"/>
    <property type="match status" value="1"/>
</dbReference>
<dbReference type="Pfam" id="PF00057">
    <property type="entry name" value="Ldl_recept_a"/>
    <property type="match status" value="3"/>
</dbReference>
<dbReference type="Proteomes" id="UP001634394">
    <property type="component" value="Unassembled WGS sequence"/>
</dbReference>
<dbReference type="PANTHER" id="PTHR24252:SF7">
    <property type="entry name" value="HYALIN"/>
    <property type="match status" value="1"/>
</dbReference>
<name>A0ABD3XYB3_SINWO</name>
<dbReference type="PROSITE" id="PS50068">
    <property type="entry name" value="LDLRA_2"/>
    <property type="match status" value="3"/>
</dbReference>
<keyword evidence="1" id="KW-0645">Protease</keyword>
<dbReference type="PRINTS" id="PR00261">
    <property type="entry name" value="LDLRECEPTOR"/>
</dbReference>
<protein>
    <submittedName>
        <fullName evidence="13">Uncharacterized protein</fullName>
    </submittedName>
</protein>
<feature type="domain" description="MAM" evidence="10">
    <location>
        <begin position="54"/>
        <end position="236"/>
    </location>
</feature>
<keyword evidence="4" id="KW-0378">Hydrolase</keyword>
<dbReference type="Gene3D" id="3.10.250.10">
    <property type="entry name" value="SRCR-like domain"/>
    <property type="match status" value="1"/>
</dbReference>
<dbReference type="FunFam" id="4.10.400.10:FF:000034">
    <property type="entry name" value="Low-density lipoprotein receptor-related protein 2"/>
    <property type="match status" value="1"/>
</dbReference>
<dbReference type="GO" id="GO:0008236">
    <property type="term" value="F:serine-type peptidase activity"/>
    <property type="evidence" value="ECO:0007669"/>
    <property type="project" value="UniProtKB-KW"/>
</dbReference>
<feature type="domain" description="Peptidase S1" evidence="11">
    <location>
        <begin position="575"/>
        <end position="818"/>
    </location>
</feature>
<dbReference type="InterPro" id="IPR009003">
    <property type="entry name" value="Peptidase_S1_PA"/>
</dbReference>